<dbReference type="InterPro" id="IPR002645">
    <property type="entry name" value="STAS_dom"/>
</dbReference>
<dbReference type="SUPFAM" id="SSF52091">
    <property type="entry name" value="SpoIIaa-like"/>
    <property type="match status" value="1"/>
</dbReference>
<dbReference type="InterPro" id="IPR058548">
    <property type="entry name" value="MlaB-like_STAS"/>
</dbReference>
<keyword evidence="3" id="KW-1185">Reference proteome</keyword>
<protein>
    <submittedName>
        <fullName evidence="2">ABC-type transporter Mla MlaB component</fullName>
    </submittedName>
</protein>
<name>A0ABU0RRT0_9ACTN</name>
<comment type="caution">
    <text evidence="2">The sequence shown here is derived from an EMBL/GenBank/DDBJ whole genome shotgun (WGS) entry which is preliminary data.</text>
</comment>
<reference evidence="2 3" key="1">
    <citation type="submission" date="2023-07" db="EMBL/GenBank/DDBJ databases">
        <title>Comparative genomics of wheat-associated soil bacteria to identify genetic determinants of phenazine resistance.</title>
        <authorList>
            <person name="Mouncey N."/>
        </authorList>
    </citation>
    <scope>NUCLEOTIDE SEQUENCE [LARGE SCALE GENOMIC DNA]</scope>
    <source>
        <strain evidence="2 3">W2I16</strain>
    </source>
</reference>
<dbReference type="Proteomes" id="UP001223072">
    <property type="component" value="Unassembled WGS sequence"/>
</dbReference>
<dbReference type="Gene3D" id="3.30.750.24">
    <property type="entry name" value="STAS domain"/>
    <property type="match status" value="1"/>
</dbReference>
<accession>A0ABU0RRT0</accession>
<evidence type="ECO:0000313" key="3">
    <source>
        <dbReference type="Proteomes" id="UP001223072"/>
    </source>
</evidence>
<dbReference type="PROSITE" id="PS50801">
    <property type="entry name" value="STAS"/>
    <property type="match status" value="1"/>
</dbReference>
<evidence type="ECO:0000259" key="1">
    <source>
        <dbReference type="PROSITE" id="PS50801"/>
    </source>
</evidence>
<dbReference type="InterPro" id="IPR036513">
    <property type="entry name" value="STAS_dom_sf"/>
</dbReference>
<dbReference type="EMBL" id="JAUSZS010000004">
    <property type="protein sequence ID" value="MDQ0934699.1"/>
    <property type="molecule type" value="Genomic_DNA"/>
</dbReference>
<dbReference type="Pfam" id="PF13466">
    <property type="entry name" value="STAS_2"/>
    <property type="match status" value="1"/>
</dbReference>
<feature type="domain" description="STAS" evidence="1">
    <location>
        <begin position="70"/>
        <end position="113"/>
    </location>
</feature>
<proteinExistence type="predicted"/>
<sequence>MYGSGEADGLRPQANASAAAPVTPGSGLLLHPLSDRAGWRAVGEITATTCPAWERTLGQLPLREEIVCHLELSAVTFVDVAGASALAMAAQDLSAGRRIVVERPPTTLPRLLEMFWPDVSVIEVVAR</sequence>
<gene>
    <name evidence="2" type="ORF">QFZ49_004639</name>
</gene>
<evidence type="ECO:0000313" key="2">
    <source>
        <dbReference type="EMBL" id="MDQ0934699.1"/>
    </source>
</evidence>
<organism evidence="2 3">
    <name type="scientific">Streptomyces turgidiscabies</name>
    <dbReference type="NCBI Taxonomy" id="85558"/>
    <lineage>
        <taxon>Bacteria</taxon>
        <taxon>Bacillati</taxon>
        <taxon>Actinomycetota</taxon>
        <taxon>Actinomycetes</taxon>
        <taxon>Kitasatosporales</taxon>
        <taxon>Streptomycetaceae</taxon>
        <taxon>Streptomyces</taxon>
    </lineage>
</organism>